<reference evidence="2 3" key="1">
    <citation type="submission" date="2018-09" db="EMBL/GenBank/DDBJ databases">
        <authorList>
            <person name="Tagini F."/>
        </authorList>
    </citation>
    <scope>NUCLEOTIDE SEQUENCE [LARGE SCALE GENOMIC DNA]</scope>
    <source>
        <strain evidence="2 3">MK136</strain>
    </source>
</reference>
<gene>
    <name evidence="2" type="ORF">LAUMK136_01367</name>
</gene>
<evidence type="ECO:0000313" key="3">
    <source>
        <dbReference type="Proteomes" id="UP000273307"/>
    </source>
</evidence>
<dbReference type="EMBL" id="UPHP01000034">
    <property type="protein sequence ID" value="VBA36306.1"/>
    <property type="molecule type" value="Genomic_DNA"/>
</dbReference>
<dbReference type="AlphaFoldDB" id="A0A498PRK1"/>
<organism evidence="2 3">
    <name type="scientific">Mycobacterium attenuatum</name>
    <dbReference type="NCBI Taxonomy" id="2341086"/>
    <lineage>
        <taxon>Bacteria</taxon>
        <taxon>Bacillati</taxon>
        <taxon>Actinomycetota</taxon>
        <taxon>Actinomycetes</taxon>
        <taxon>Mycobacteriales</taxon>
        <taxon>Mycobacteriaceae</taxon>
        <taxon>Mycobacterium</taxon>
    </lineage>
</organism>
<dbReference type="GO" id="GO:0006355">
    <property type="term" value="P:regulation of DNA-templated transcription"/>
    <property type="evidence" value="ECO:0007669"/>
    <property type="project" value="InterPro"/>
</dbReference>
<sequence>MLLALGLSGRAVAQRLTLSLRTVEGHIHRAMRETGVTNRDELAALLR</sequence>
<feature type="domain" description="HTH luxR-type" evidence="1">
    <location>
        <begin position="1"/>
        <end position="47"/>
    </location>
</feature>
<dbReference type="Proteomes" id="UP000273307">
    <property type="component" value="Unassembled WGS sequence"/>
</dbReference>
<dbReference type="InterPro" id="IPR036388">
    <property type="entry name" value="WH-like_DNA-bd_sf"/>
</dbReference>
<name>A0A498PRK1_9MYCO</name>
<dbReference type="Gene3D" id="1.10.10.10">
    <property type="entry name" value="Winged helix-like DNA-binding domain superfamily/Winged helix DNA-binding domain"/>
    <property type="match status" value="1"/>
</dbReference>
<dbReference type="PROSITE" id="PS50043">
    <property type="entry name" value="HTH_LUXR_2"/>
    <property type="match status" value="1"/>
</dbReference>
<protein>
    <recommendedName>
        <fullName evidence="1">HTH luxR-type domain-containing protein</fullName>
    </recommendedName>
</protein>
<dbReference type="GO" id="GO:0003677">
    <property type="term" value="F:DNA binding"/>
    <property type="evidence" value="ECO:0007669"/>
    <property type="project" value="InterPro"/>
</dbReference>
<evidence type="ECO:0000259" key="1">
    <source>
        <dbReference type="PROSITE" id="PS50043"/>
    </source>
</evidence>
<dbReference type="InterPro" id="IPR000792">
    <property type="entry name" value="Tscrpt_reg_LuxR_C"/>
</dbReference>
<dbReference type="RefSeq" id="WP_122525163.1">
    <property type="nucleotide sequence ID" value="NZ_UPHP01000034.1"/>
</dbReference>
<dbReference type="SUPFAM" id="SSF46894">
    <property type="entry name" value="C-terminal effector domain of the bipartite response regulators"/>
    <property type="match status" value="1"/>
</dbReference>
<proteinExistence type="predicted"/>
<evidence type="ECO:0000313" key="2">
    <source>
        <dbReference type="EMBL" id="VBA36306.1"/>
    </source>
</evidence>
<dbReference type="InterPro" id="IPR016032">
    <property type="entry name" value="Sig_transdc_resp-reg_C-effctor"/>
</dbReference>
<accession>A0A498PRK1</accession>
<dbReference type="SMART" id="SM00421">
    <property type="entry name" value="HTH_LUXR"/>
    <property type="match status" value="1"/>
</dbReference>
<keyword evidence="3" id="KW-1185">Reference proteome</keyword>
<dbReference type="Pfam" id="PF00196">
    <property type="entry name" value="GerE"/>
    <property type="match status" value="1"/>
</dbReference>